<dbReference type="HOGENOM" id="CLU_106146_0_0_1"/>
<dbReference type="InterPro" id="IPR044974">
    <property type="entry name" value="Disease_R_plants"/>
</dbReference>
<dbReference type="GO" id="GO:0006952">
    <property type="term" value="P:defense response"/>
    <property type="evidence" value="ECO:0007669"/>
    <property type="project" value="InterPro"/>
</dbReference>
<dbReference type="Gene3D" id="3.40.50.300">
    <property type="entry name" value="P-loop containing nucleotide triphosphate hydrolases"/>
    <property type="match status" value="1"/>
</dbReference>
<name>K7K3C4_SOYBN</name>
<dbReference type="Pfam" id="PF00931">
    <property type="entry name" value="NB-ARC"/>
    <property type="match status" value="1"/>
</dbReference>
<dbReference type="PANTHER" id="PTHR11017">
    <property type="entry name" value="LEUCINE-RICH REPEAT-CONTAINING PROTEIN"/>
    <property type="match status" value="1"/>
</dbReference>
<reference evidence="2 3" key="1">
    <citation type="journal article" date="2010" name="Nature">
        <title>Genome sequence of the palaeopolyploid soybean.</title>
        <authorList>
            <person name="Schmutz J."/>
            <person name="Cannon S.B."/>
            <person name="Schlueter J."/>
            <person name="Ma J."/>
            <person name="Mitros T."/>
            <person name="Nelson W."/>
            <person name="Hyten D.L."/>
            <person name="Song Q."/>
            <person name="Thelen J.J."/>
            <person name="Cheng J."/>
            <person name="Xu D."/>
            <person name="Hellsten U."/>
            <person name="May G.D."/>
            <person name="Yu Y."/>
            <person name="Sakurai T."/>
            <person name="Umezawa T."/>
            <person name="Bhattacharyya M.K."/>
            <person name="Sandhu D."/>
            <person name="Valliyodan B."/>
            <person name="Lindquist E."/>
            <person name="Peto M."/>
            <person name="Grant D."/>
            <person name="Shu S."/>
            <person name="Goodstein D."/>
            <person name="Barry K."/>
            <person name="Futrell-Griggs M."/>
            <person name="Abernathy B."/>
            <person name="Du J."/>
            <person name="Tian Z."/>
            <person name="Zhu L."/>
            <person name="Gill N."/>
            <person name="Joshi T."/>
            <person name="Libault M."/>
            <person name="Sethuraman A."/>
            <person name="Zhang X.-C."/>
            <person name="Shinozaki K."/>
            <person name="Nguyen H.T."/>
            <person name="Wing R.A."/>
            <person name="Cregan P."/>
            <person name="Specht J."/>
            <person name="Grimwood J."/>
            <person name="Rokhsar D."/>
            <person name="Stacey G."/>
            <person name="Shoemaker R.C."/>
            <person name="Jackson S.A."/>
        </authorList>
    </citation>
    <scope>NUCLEOTIDE SEQUENCE</scope>
    <source>
        <strain evidence="3">cv. Williams 82</strain>
        <tissue evidence="2">Callus</tissue>
    </source>
</reference>
<evidence type="ECO:0000313" key="4">
    <source>
        <dbReference type="Proteomes" id="UP000008827"/>
    </source>
</evidence>
<dbReference type="SUPFAM" id="SSF52540">
    <property type="entry name" value="P-loop containing nucleoside triphosphate hydrolases"/>
    <property type="match status" value="1"/>
</dbReference>
<dbReference type="EMBL" id="CM000834">
    <property type="protein sequence ID" value="KRH75951.1"/>
    <property type="molecule type" value="Genomic_DNA"/>
</dbReference>
<dbReference type="PRINTS" id="PR00364">
    <property type="entry name" value="DISEASERSIST"/>
</dbReference>
<dbReference type="AlphaFoldDB" id="K7K3C4"/>
<dbReference type="eggNOG" id="ENOG502SI7S">
    <property type="taxonomic scope" value="Eukaryota"/>
</dbReference>
<evidence type="ECO:0000313" key="3">
    <source>
        <dbReference type="EnsemblPlants" id="KRH75951"/>
    </source>
</evidence>
<dbReference type="Proteomes" id="UP000008827">
    <property type="component" value="Chromosome 1"/>
</dbReference>
<evidence type="ECO:0000313" key="2">
    <source>
        <dbReference type="EMBL" id="KRH75951.1"/>
    </source>
</evidence>
<keyword evidence="4" id="KW-1185">Reference proteome</keyword>
<dbReference type="InterPro" id="IPR002182">
    <property type="entry name" value="NB-ARC"/>
</dbReference>
<protein>
    <recommendedName>
        <fullName evidence="1">NB-ARC domain-containing protein</fullName>
    </recommendedName>
</protein>
<feature type="domain" description="NB-ARC" evidence="1">
    <location>
        <begin position="40"/>
        <end position="138"/>
    </location>
</feature>
<dbReference type="GO" id="GO:0043531">
    <property type="term" value="F:ADP binding"/>
    <property type="evidence" value="ECO:0007669"/>
    <property type="project" value="InterPro"/>
</dbReference>
<dbReference type="EnsemblPlants" id="KRH75951">
    <property type="protein sequence ID" value="KRH75951"/>
    <property type="gene ID" value="GLYMA_01G119700"/>
</dbReference>
<dbReference type="PANTHER" id="PTHR11017:SF568">
    <property type="entry name" value="ADP-RIBOSYL CYCLASE_CYCLIC ADP-RIBOSE HYDROLASE"/>
    <property type="match status" value="1"/>
</dbReference>
<gene>
    <name evidence="2" type="ORF">GLYMA_01G119700</name>
</gene>
<dbReference type="PaxDb" id="3847-GLYMA01G29495.1"/>
<dbReference type="OMA" id="ICHEAKV"/>
<dbReference type="InterPro" id="IPR027417">
    <property type="entry name" value="P-loop_NTPase"/>
</dbReference>
<reference evidence="3" key="2">
    <citation type="submission" date="2018-02" db="UniProtKB">
        <authorList>
            <consortium name="EnsemblPlants"/>
        </authorList>
    </citation>
    <scope>IDENTIFICATION</scope>
    <source>
        <strain evidence="3">Williams 82</strain>
    </source>
</reference>
<accession>K7K3C4</accession>
<organism evidence="2">
    <name type="scientific">Glycine max</name>
    <name type="common">Soybean</name>
    <name type="synonym">Glycine hispida</name>
    <dbReference type="NCBI Taxonomy" id="3847"/>
    <lineage>
        <taxon>Eukaryota</taxon>
        <taxon>Viridiplantae</taxon>
        <taxon>Streptophyta</taxon>
        <taxon>Embryophyta</taxon>
        <taxon>Tracheophyta</taxon>
        <taxon>Spermatophyta</taxon>
        <taxon>Magnoliopsida</taxon>
        <taxon>eudicotyledons</taxon>
        <taxon>Gunneridae</taxon>
        <taxon>Pentapetalae</taxon>
        <taxon>rosids</taxon>
        <taxon>fabids</taxon>
        <taxon>Fabales</taxon>
        <taxon>Fabaceae</taxon>
        <taxon>Papilionoideae</taxon>
        <taxon>50 kb inversion clade</taxon>
        <taxon>NPAAA clade</taxon>
        <taxon>indigoferoid/millettioid clade</taxon>
        <taxon>Phaseoleae</taxon>
        <taxon>Glycine</taxon>
        <taxon>Glycine subgen. Soja</taxon>
    </lineage>
</organism>
<reference evidence="2" key="3">
    <citation type="submission" date="2018-07" db="EMBL/GenBank/DDBJ databases">
        <title>WGS assembly of Glycine max.</title>
        <authorList>
            <person name="Schmutz J."/>
            <person name="Cannon S."/>
            <person name="Schlueter J."/>
            <person name="Ma J."/>
            <person name="Mitros T."/>
            <person name="Nelson W."/>
            <person name="Hyten D."/>
            <person name="Song Q."/>
            <person name="Thelen J."/>
            <person name="Cheng J."/>
            <person name="Xu D."/>
            <person name="Hellsten U."/>
            <person name="May G."/>
            <person name="Yu Y."/>
            <person name="Sakurai T."/>
            <person name="Umezawa T."/>
            <person name="Bhattacharyya M."/>
            <person name="Sandhu D."/>
            <person name="Valliyodan B."/>
            <person name="Lindquist E."/>
            <person name="Peto M."/>
            <person name="Grant D."/>
            <person name="Shu S."/>
            <person name="Goodstein D."/>
            <person name="Barry K."/>
            <person name="Futrell-Griggs M."/>
            <person name="Abernathy B."/>
            <person name="Du J."/>
            <person name="Tian Z."/>
            <person name="Zhu L."/>
            <person name="Gill N."/>
            <person name="Joshi T."/>
            <person name="Libault M."/>
            <person name="Sethuraman A."/>
            <person name="Zhang X."/>
            <person name="Shinozaki K."/>
            <person name="Nguyen H."/>
            <person name="Wing R."/>
            <person name="Cregan P."/>
            <person name="Specht J."/>
            <person name="Grimwood J."/>
            <person name="Rokhsar D."/>
            <person name="Stacey G."/>
            <person name="Shoemaker R."/>
            <person name="Jackson S."/>
        </authorList>
    </citation>
    <scope>NUCLEOTIDE SEQUENCE</scope>
    <source>
        <tissue evidence="2">Callus</tissue>
    </source>
</reference>
<evidence type="ECO:0000259" key="1">
    <source>
        <dbReference type="Pfam" id="PF00931"/>
    </source>
</evidence>
<proteinExistence type="predicted"/>
<dbReference type="SMR" id="K7K3C4"/>
<dbReference type="InParanoid" id="K7K3C4"/>
<dbReference type="Gramene" id="KRH75951">
    <property type="protein sequence ID" value="KRH75951"/>
    <property type="gene ID" value="GLYMA_01G119700"/>
</dbReference>
<sequence length="138" mass="15412">MAGARPEATEATLVAEVVKDILKKLNSSSSSDHQGIVGIENHVRRIQSLMNLESPDIRIIGIWGSEGIGKTIIARQIYHKLASHFGSSSLVLNVQEEIERHGIDHIISEYTSELLEKDRSFSNKRLKRTKVLLILDDV</sequence>